<protein>
    <submittedName>
        <fullName evidence="2">Uncharacterized protein</fullName>
    </submittedName>
</protein>
<keyword evidence="3" id="KW-1185">Reference proteome</keyword>
<comment type="caution">
    <text evidence="2">The sequence shown here is derived from an EMBL/GenBank/DDBJ whole genome shotgun (WGS) entry which is preliminary data.</text>
</comment>
<dbReference type="GeneID" id="85467297"/>
<proteinExistence type="predicted"/>
<feature type="compositionally biased region" description="Polar residues" evidence="1">
    <location>
        <begin position="1"/>
        <end position="12"/>
    </location>
</feature>
<evidence type="ECO:0000256" key="1">
    <source>
        <dbReference type="SAM" id="MobiDB-lite"/>
    </source>
</evidence>
<reference evidence="2" key="1">
    <citation type="submission" date="2021-06" db="EMBL/GenBank/DDBJ databases">
        <title>Comparative genomics, transcriptomics and evolutionary studies reveal genomic signatures of adaptation to plant cell wall in hemibiotrophic fungi.</title>
        <authorList>
            <consortium name="DOE Joint Genome Institute"/>
            <person name="Baroncelli R."/>
            <person name="Diaz J.F."/>
            <person name="Benocci T."/>
            <person name="Peng M."/>
            <person name="Battaglia E."/>
            <person name="Haridas S."/>
            <person name="Andreopoulos W."/>
            <person name="Labutti K."/>
            <person name="Pangilinan J."/>
            <person name="Floch G.L."/>
            <person name="Makela M.R."/>
            <person name="Henrissat B."/>
            <person name="Grigoriev I.V."/>
            <person name="Crouch J.A."/>
            <person name="De Vries R.P."/>
            <person name="Sukno S.A."/>
            <person name="Thon M.R."/>
        </authorList>
    </citation>
    <scope>NUCLEOTIDE SEQUENCE</scope>
    <source>
        <strain evidence="2">CBS 102054</strain>
    </source>
</reference>
<sequence length="203" mass="22180">MPGSLQPHSQKQVPRPMASSLDATYPNKLAREASREEGGTGQRTCESSDHQPLPLTGKPFLAEMKFMPGAVGVRIPSHNSHGPILSFASLSSSQSTARRRASSVLLPRNRPSSGQGQRMVPAHSPYLPTHPHFPFLIIESAGRSRTFDVHELLADCTASDMETGWSESQSLFCRFLRDQAEVDRLFLGFEAGVVFMASLMLCG</sequence>
<accession>A0AAJ0EHC2</accession>
<dbReference type="EMBL" id="JAHMHQ010000006">
    <property type="protein sequence ID" value="KAK1638859.1"/>
    <property type="molecule type" value="Genomic_DNA"/>
</dbReference>
<dbReference type="AlphaFoldDB" id="A0AAJ0EHC2"/>
<gene>
    <name evidence="2" type="ORF">BDP81DRAFT_192746</name>
</gene>
<feature type="compositionally biased region" description="Basic and acidic residues" evidence="1">
    <location>
        <begin position="29"/>
        <end position="38"/>
    </location>
</feature>
<evidence type="ECO:0000313" key="2">
    <source>
        <dbReference type="EMBL" id="KAK1638859.1"/>
    </source>
</evidence>
<feature type="region of interest" description="Disordered" evidence="1">
    <location>
        <begin position="1"/>
        <end position="56"/>
    </location>
</feature>
<name>A0AAJ0EHC2_9PEZI</name>
<dbReference type="Proteomes" id="UP001243989">
    <property type="component" value="Unassembled WGS sequence"/>
</dbReference>
<dbReference type="RefSeq" id="XP_060447466.1">
    <property type="nucleotide sequence ID" value="XM_060582435.1"/>
</dbReference>
<organism evidence="2 3">
    <name type="scientific">Colletotrichum phormii</name>
    <dbReference type="NCBI Taxonomy" id="359342"/>
    <lineage>
        <taxon>Eukaryota</taxon>
        <taxon>Fungi</taxon>
        <taxon>Dikarya</taxon>
        <taxon>Ascomycota</taxon>
        <taxon>Pezizomycotina</taxon>
        <taxon>Sordariomycetes</taxon>
        <taxon>Hypocreomycetidae</taxon>
        <taxon>Glomerellales</taxon>
        <taxon>Glomerellaceae</taxon>
        <taxon>Colletotrichum</taxon>
        <taxon>Colletotrichum acutatum species complex</taxon>
    </lineage>
</organism>
<evidence type="ECO:0000313" key="3">
    <source>
        <dbReference type="Proteomes" id="UP001243989"/>
    </source>
</evidence>